<evidence type="ECO:0000259" key="1">
    <source>
        <dbReference type="PROSITE" id="PS50943"/>
    </source>
</evidence>
<protein>
    <submittedName>
        <fullName evidence="2">Helix-turn-helix transcriptional regulator</fullName>
    </submittedName>
</protein>
<evidence type="ECO:0000313" key="2">
    <source>
        <dbReference type="EMBL" id="MCE8536558.1"/>
    </source>
</evidence>
<dbReference type="EMBL" id="JAGQAF010000002">
    <property type="protein sequence ID" value="MCE8536558.1"/>
    <property type="molecule type" value="Genomic_DNA"/>
</dbReference>
<dbReference type="CDD" id="cd00093">
    <property type="entry name" value="HTH_XRE"/>
    <property type="match status" value="1"/>
</dbReference>
<organism evidence="2 3">
    <name type="scientific">Ruegeria pomeroyi</name>
    <dbReference type="NCBI Taxonomy" id="89184"/>
    <lineage>
        <taxon>Bacteria</taxon>
        <taxon>Pseudomonadati</taxon>
        <taxon>Pseudomonadota</taxon>
        <taxon>Alphaproteobacteria</taxon>
        <taxon>Rhodobacterales</taxon>
        <taxon>Roseobacteraceae</taxon>
        <taxon>Ruegeria</taxon>
    </lineage>
</organism>
<dbReference type="InterPro" id="IPR010982">
    <property type="entry name" value="Lambda_DNA-bd_dom_sf"/>
</dbReference>
<feature type="domain" description="HTH cro/C1-type" evidence="1">
    <location>
        <begin position="19"/>
        <end position="63"/>
    </location>
</feature>
<proteinExistence type="predicted"/>
<dbReference type="SUPFAM" id="SSF47413">
    <property type="entry name" value="lambda repressor-like DNA-binding domains"/>
    <property type="match status" value="1"/>
</dbReference>
<dbReference type="AlphaFoldDB" id="A0A9Q3WJC8"/>
<gene>
    <name evidence="2" type="ORF">KBY27_03745</name>
</gene>
<dbReference type="Gene3D" id="1.10.260.40">
    <property type="entry name" value="lambda repressor-like DNA-binding domains"/>
    <property type="match status" value="1"/>
</dbReference>
<dbReference type="RefSeq" id="WP_234218454.1">
    <property type="nucleotide sequence ID" value="NZ_JAGQAF010000002.1"/>
</dbReference>
<dbReference type="Proteomes" id="UP000813672">
    <property type="component" value="Unassembled WGS sequence"/>
</dbReference>
<dbReference type="PROSITE" id="PS50943">
    <property type="entry name" value="HTH_CROC1"/>
    <property type="match status" value="1"/>
</dbReference>
<dbReference type="InterPro" id="IPR001387">
    <property type="entry name" value="Cro/C1-type_HTH"/>
</dbReference>
<name>A0A9Q3WJC8_9RHOB</name>
<comment type="caution">
    <text evidence="2">The sequence shown here is derived from an EMBL/GenBank/DDBJ whole genome shotgun (WGS) entry which is preliminary data.</text>
</comment>
<dbReference type="GO" id="GO:0003677">
    <property type="term" value="F:DNA binding"/>
    <property type="evidence" value="ECO:0007669"/>
    <property type="project" value="InterPro"/>
</dbReference>
<sequence>METDSFAANLRLLCSTESSVSALCRRIGVNRQQFNKYLSGAARPSPANMRKIAVHFGVRQAEFLLPTEEFEAHPSVAGKLAGPQVPRPDGGGFYSAFRGQTLPLRRYLGYYLSYFLTQTWENSIVCALVCLDELDGLIRSRSLERSIDPDDGSLYLSKYDGRVAMLGNRIFVMEYQRLARDALVETVLHPVGRGQLQYLRGTTFGISSRQRLPFTSPVVWRYLDDFTSLRDAMRQVGRYDINSAKLDQRARSILLGAREANAEGFVMPGRPG</sequence>
<evidence type="ECO:0000313" key="3">
    <source>
        <dbReference type="Proteomes" id="UP000813672"/>
    </source>
</evidence>
<reference evidence="2" key="1">
    <citation type="journal article" date="2021" name="Environ. Microbiol.">
        <title>Cryptic niche differentiation of novel sediment ecotypes of Rugeria pomeroyi correlates with nitrate respiration.</title>
        <authorList>
            <person name="Lin X."/>
            <person name="McNichol J."/>
            <person name="Chu X."/>
            <person name="Qian Y."/>
            <person name="Luo H."/>
        </authorList>
    </citation>
    <scope>NUCLEOTIDE SEQUENCE</scope>
    <source>
        <strain evidence="2">SZCCDBB064</strain>
    </source>
</reference>
<accession>A0A9Q3WJC8</accession>